<dbReference type="Proteomes" id="UP000240621">
    <property type="component" value="Unassembled WGS sequence"/>
</dbReference>
<accession>A0A2P8C5Z2</accession>
<dbReference type="EMBL" id="BLAU01000001">
    <property type="protein sequence ID" value="GET23088.1"/>
    <property type="molecule type" value="Genomic_DNA"/>
</dbReference>
<dbReference type="PANTHER" id="PTHR38477:SF1">
    <property type="entry name" value="MUREIN L,D-TRANSPEPTIDASE CATALYTIC DOMAIN FAMILY PROTEIN"/>
    <property type="match status" value="1"/>
</dbReference>
<dbReference type="EMBL" id="PYGC01000017">
    <property type="protein sequence ID" value="PSK80380.1"/>
    <property type="molecule type" value="Genomic_DNA"/>
</dbReference>
<evidence type="ECO:0000313" key="4">
    <source>
        <dbReference type="Proteomes" id="UP000396862"/>
    </source>
</evidence>
<reference evidence="1 4" key="2">
    <citation type="submission" date="2019-10" db="EMBL/GenBank/DDBJ databases">
        <title>Prolixibacter strains distinguished by the presence of nitrate reductase genes were adept at nitrate-dependent anaerobic corrosion of metallic iron and carbon steel.</title>
        <authorList>
            <person name="Iino T."/>
            <person name="Shono N."/>
            <person name="Ito K."/>
            <person name="Nakamura R."/>
            <person name="Sueoka K."/>
            <person name="Harayama S."/>
            <person name="Ohkuma M."/>
        </authorList>
    </citation>
    <scope>NUCLEOTIDE SEQUENCE [LARGE SCALE GENOMIC DNA]</scope>
    <source>
        <strain evidence="1 4">MIC1-1</strain>
    </source>
</reference>
<proteinExistence type="predicted"/>
<reference evidence="2 3" key="1">
    <citation type="submission" date="2018-03" db="EMBL/GenBank/DDBJ databases">
        <title>Genomic Encyclopedia of Archaeal and Bacterial Type Strains, Phase II (KMG-II): from individual species to whole genera.</title>
        <authorList>
            <person name="Goeker M."/>
        </authorList>
    </citation>
    <scope>NUCLEOTIDE SEQUENCE [LARGE SCALE GENOMIC DNA]</scope>
    <source>
        <strain evidence="2 3">DSM 27267</strain>
    </source>
</reference>
<dbReference type="AlphaFoldDB" id="A0A2P8C5Z2"/>
<dbReference type="OrthoDB" id="9815195at2"/>
<organism evidence="2 3">
    <name type="scientific">Prolixibacter denitrificans</name>
    <dbReference type="NCBI Taxonomy" id="1541063"/>
    <lineage>
        <taxon>Bacteria</taxon>
        <taxon>Pseudomonadati</taxon>
        <taxon>Bacteroidota</taxon>
        <taxon>Bacteroidia</taxon>
        <taxon>Marinilabiliales</taxon>
        <taxon>Prolixibacteraceae</taxon>
        <taxon>Prolixibacter</taxon>
    </lineage>
</organism>
<sequence>MPKNHLLYRFIFTFSVLMFLVGTAHLHAVNPPSHPYQHELNRIDSLYNRLQPTDIKPSYAAFRDGLVGYYSIEKENKLENNRYLTLIDMSLASTAKRLWVIDLDSMKIVENTLVAHGRNTGVNYAVKFSNAPSSHMSSPGFYITGATYQGKYGLSLYLDGIEPGINDKARERTIVMHSAPYATQKFVKEHGRLGRSWGCPAVPPSKSKAIIEAIKDKSCLFIYSPVPSYLKKSKYLGFQFDSSGDDLSSL</sequence>
<evidence type="ECO:0000313" key="2">
    <source>
        <dbReference type="EMBL" id="PSK80380.1"/>
    </source>
</evidence>
<dbReference type="InterPro" id="IPR032676">
    <property type="entry name" value="YkuD_2"/>
</dbReference>
<evidence type="ECO:0000313" key="1">
    <source>
        <dbReference type="EMBL" id="GET23088.1"/>
    </source>
</evidence>
<keyword evidence="4" id="KW-1185">Reference proteome</keyword>
<name>A0A2P8C5Z2_9BACT</name>
<dbReference type="Proteomes" id="UP000396862">
    <property type="component" value="Unassembled WGS sequence"/>
</dbReference>
<dbReference type="PANTHER" id="PTHR38477">
    <property type="entry name" value="HYPOTHETICAL EXPORTED PROTEIN"/>
    <property type="match status" value="1"/>
</dbReference>
<dbReference type="RefSeq" id="WP_106543875.1">
    <property type="nucleotide sequence ID" value="NZ_BLAU01000001.1"/>
</dbReference>
<protein>
    <submittedName>
        <fullName evidence="2">L,D-transpeptidase-like protein</fullName>
    </submittedName>
</protein>
<gene>
    <name evidence="2" type="ORF">CLV93_11724</name>
    <name evidence="1" type="ORF">JCM18694_33340</name>
</gene>
<comment type="caution">
    <text evidence="2">The sequence shown here is derived from an EMBL/GenBank/DDBJ whole genome shotgun (WGS) entry which is preliminary data.</text>
</comment>
<dbReference type="Pfam" id="PF13645">
    <property type="entry name" value="YkuD_2"/>
    <property type="match status" value="1"/>
</dbReference>
<evidence type="ECO:0000313" key="3">
    <source>
        <dbReference type="Proteomes" id="UP000240621"/>
    </source>
</evidence>